<dbReference type="Proteomes" id="UP000685013">
    <property type="component" value="Chromosome 17"/>
</dbReference>
<feature type="compositionally biased region" description="Basic and acidic residues" evidence="1">
    <location>
        <begin position="1"/>
        <end position="13"/>
    </location>
</feature>
<dbReference type="PANTHER" id="PTHR37205">
    <property type="entry name" value="F23A5.30 PROTEIN"/>
    <property type="match status" value="1"/>
</dbReference>
<reference evidence="2 3" key="1">
    <citation type="journal article" date="2021" name="Hortic Res">
        <title>The domestication of Cucurbita argyrosperma as revealed by the genome of its wild relative.</title>
        <authorList>
            <person name="Barrera-Redondo J."/>
            <person name="Sanchez-de la Vega G."/>
            <person name="Aguirre-Liguori J.A."/>
            <person name="Castellanos-Morales G."/>
            <person name="Gutierrez-Guerrero Y.T."/>
            <person name="Aguirre-Dugua X."/>
            <person name="Aguirre-Planter E."/>
            <person name="Tenaillon M.I."/>
            <person name="Lira-Saade R."/>
            <person name="Eguiarte L.E."/>
        </authorList>
    </citation>
    <scope>NUCLEOTIDE SEQUENCE [LARGE SCALE GENOMIC DNA]</scope>
    <source>
        <strain evidence="2">JBR-2021</strain>
    </source>
</reference>
<protein>
    <submittedName>
        <fullName evidence="2">Protein HEADING DATE REPRESSOR 1</fullName>
    </submittedName>
</protein>
<evidence type="ECO:0000313" key="2">
    <source>
        <dbReference type="EMBL" id="KAG6575643.1"/>
    </source>
</evidence>
<dbReference type="PANTHER" id="PTHR37205:SF1">
    <property type="entry name" value="F23A5.30 PROTEIN"/>
    <property type="match status" value="1"/>
</dbReference>
<feature type="region of interest" description="Disordered" evidence="1">
    <location>
        <begin position="1"/>
        <end position="32"/>
    </location>
</feature>
<name>A0AAV6M5D8_9ROSI</name>
<evidence type="ECO:0000256" key="1">
    <source>
        <dbReference type="SAM" id="MobiDB-lite"/>
    </source>
</evidence>
<dbReference type="EMBL" id="JAGKQH010000017">
    <property type="protein sequence ID" value="KAG6575643.1"/>
    <property type="molecule type" value="Genomic_DNA"/>
</dbReference>
<comment type="caution">
    <text evidence="2">The sequence shown here is derived from an EMBL/GenBank/DDBJ whole genome shotgun (WGS) entry which is preliminary data.</text>
</comment>
<feature type="non-terminal residue" evidence="2">
    <location>
        <position position="1"/>
    </location>
</feature>
<proteinExistence type="predicted"/>
<evidence type="ECO:0000313" key="3">
    <source>
        <dbReference type="Proteomes" id="UP000685013"/>
    </source>
</evidence>
<sequence length="90" mass="10496">MERNNSGDIDRILEGFSPASSPRIQWKSRRRSGKKRKLVNADIVESMRRIAILEMNRKDRKIGGLNDQLAEVARCLEYLQLQLVQEKSKR</sequence>
<gene>
    <name evidence="2" type="primary">HDR1</name>
    <name evidence="2" type="ORF">SDJN03_26282</name>
</gene>
<keyword evidence="3" id="KW-1185">Reference proteome</keyword>
<organism evidence="2 3">
    <name type="scientific">Cucurbita argyrosperma subsp. sororia</name>
    <dbReference type="NCBI Taxonomy" id="37648"/>
    <lineage>
        <taxon>Eukaryota</taxon>
        <taxon>Viridiplantae</taxon>
        <taxon>Streptophyta</taxon>
        <taxon>Embryophyta</taxon>
        <taxon>Tracheophyta</taxon>
        <taxon>Spermatophyta</taxon>
        <taxon>Magnoliopsida</taxon>
        <taxon>eudicotyledons</taxon>
        <taxon>Gunneridae</taxon>
        <taxon>Pentapetalae</taxon>
        <taxon>rosids</taxon>
        <taxon>fabids</taxon>
        <taxon>Cucurbitales</taxon>
        <taxon>Cucurbitaceae</taxon>
        <taxon>Cucurbiteae</taxon>
        <taxon>Cucurbita</taxon>
    </lineage>
</organism>
<dbReference type="InterPro" id="IPR038864">
    <property type="entry name" value="HDR1"/>
</dbReference>
<dbReference type="AlphaFoldDB" id="A0AAV6M5D8"/>
<dbReference type="GO" id="GO:0009909">
    <property type="term" value="P:regulation of flower development"/>
    <property type="evidence" value="ECO:0007669"/>
    <property type="project" value="InterPro"/>
</dbReference>
<accession>A0AAV6M5D8</accession>